<evidence type="ECO:0000256" key="6">
    <source>
        <dbReference type="ARBA" id="ARBA00015850"/>
    </source>
</evidence>
<organism evidence="20 21">
    <name type="scientific">Primorskyibacter sedentarius</name>
    <dbReference type="NCBI Taxonomy" id="745311"/>
    <lineage>
        <taxon>Bacteria</taxon>
        <taxon>Pseudomonadati</taxon>
        <taxon>Pseudomonadota</taxon>
        <taxon>Alphaproteobacteria</taxon>
        <taxon>Rhodobacterales</taxon>
        <taxon>Roseobacteraceae</taxon>
        <taxon>Primorskyibacter</taxon>
    </lineage>
</organism>
<dbReference type="HAMAP" id="MF_00719">
    <property type="entry name" value="CobS"/>
    <property type="match status" value="1"/>
</dbReference>
<keyword evidence="7 19" id="KW-1003">Cell membrane</keyword>
<feature type="transmembrane region" description="Helical" evidence="19">
    <location>
        <begin position="197"/>
        <end position="229"/>
    </location>
</feature>
<evidence type="ECO:0000256" key="10">
    <source>
        <dbReference type="ARBA" id="ARBA00022692"/>
    </source>
</evidence>
<evidence type="ECO:0000256" key="17">
    <source>
        <dbReference type="ARBA" id="ARBA00048623"/>
    </source>
</evidence>
<evidence type="ECO:0000256" key="19">
    <source>
        <dbReference type="HAMAP-Rule" id="MF_00719"/>
    </source>
</evidence>
<keyword evidence="9 19" id="KW-0808">Transferase</keyword>
<dbReference type="EC" id="2.7.8.26" evidence="5 19"/>
<keyword evidence="12 19" id="KW-1133">Transmembrane helix</keyword>
<evidence type="ECO:0000256" key="8">
    <source>
        <dbReference type="ARBA" id="ARBA00022573"/>
    </source>
</evidence>
<comment type="cofactor">
    <cofactor evidence="1 19">
        <name>Mg(2+)</name>
        <dbReference type="ChEBI" id="CHEBI:18420"/>
    </cofactor>
</comment>
<dbReference type="GO" id="GO:0008818">
    <property type="term" value="F:cobalamin 5'-phosphate synthase activity"/>
    <property type="evidence" value="ECO:0007669"/>
    <property type="project" value="UniProtKB-UniRule"/>
</dbReference>
<dbReference type="GO" id="GO:0005886">
    <property type="term" value="C:plasma membrane"/>
    <property type="evidence" value="ECO:0007669"/>
    <property type="project" value="UniProtKB-SubCell"/>
</dbReference>
<feature type="transmembrane region" description="Helical" evidence="19">
    <location>
        <begin position="129"/>
        <end position="152"/>
    </location>
</feature>
<evidence type="ECO:0000256" key="5">
    <source>
        <dbReference type="ARBA" id="ARBA00013200"/>
    </source>
</evidence>
<evidence type="ECO:0000256" key="14">
    <source>
        <dbReference type="ARBA" id="ARBA00025228"/>
    </source>
</evidence>
<reference evidence="20 21" key="1">
    <citation type="submission" date="2019-03" db="EMBL/GenBank/DDBJ databases">
        <title>Genomic Encyclopedia of Type Strains, Phase IV (KMG-IV): sequencing the most valuable type-strain genomes for metagenomic binning, comparative biology and taxonomic classification.</title>
        <authorList>
            <person name="Goeker M."/>
        </authorList>
    </citation>
    <scope>NUCLEOTIDE SEQUENCE [LARGE SCALE GENOMIC DNA]</scope>
    <source>
        <strain evidence="20 21">DSM 104836</strain>
    </source>
</reference>
<keyword evidence="21" id="KW-1185">Reference proteome</keyword>
<comment type="caution">
    <text evidence="20">The sequence shown here is derived from an EMBL/GenBank/DDBJ whole genome shotgun (WGS) entry which is preliminary data.</text>
</comment>
<protein>
    <recommendedName>
        <fullName evidence="6 19">Adenosylcobinamide-GDP ribazoletransferase</fullName>
        <ecNumber evidence="5 19">2.7.8.26</ecNumber>
    </recommendedName>
    <alternativeName>
        <fullName evidence="16 19">Cobalamin synthase</fullName>
    </alternativeName>
    <alternativeName>
        <fullName evidence="15 19">Cobalamin-5'-phosphate synthase</fullName>
    </alternativeName>
</protein>
<evidence type="ECO:0000256" key="15">
    <source>
        <dbReference type="ARBA" id="ARBA00032605"/>
    </source>
</evidence>
<evidence type="ECO:0000313" key="21">
    <source>
        <dbReference type="Proteomes" id="UP000295696"/>
    </source>
</evidence>
<dbReference type="PANTHER" id="PTHR34148">
    <property type="entry name" value="ADENOSYLCOBINAMIDE-GDP RIBAZOLETRANSFERASE"/>
    <property type="match status" value="1"/>
</dbReference>
<comment type="subcellular location">
    <subcellularLocation>
        <location evidence="2 19">Cell membrane</location>
        <topology evidence="2 19">Multi-pass membrane protein</topology>
    </subcellularLocation>
</comment>
<keyword evidence="10 19" id="KW-0812">Transmembrane</keyword>
<evidence type="ECO:0000256" key="18">
    <source>
        <dbReference type="ARBA" id="ARBA00049504"/>
    </source>
</evidence>
<accession>A0A4R3JI48</accession>
<sequence length="267" mass="28621">MVDRRDSFHPHPEQPALPLELHLFLLALRYLTHLPVPRDLPSSDDLMIRATKYYPAVGLVIGGVSATLLWLLAQLLPMPVAVLVSMGLTMLLTGAFHEDGLADAADALGGGATRRDVLKILRDSRLGTYGALSLAMVLAIKAACLMALPLWAACSALVAGHALSRMGIVQVIAATQYAPHEGSKYRPPGVTPDGYRFALVSAVVLALAMVPIFGLWAQATAIVMSFLAMSGFAQSFLRKLSGYTLECLGGCQQFAELGFYIGLVMWL</sequence>
<keyword evidence="8 19" id="KW-0169">Cobalamin biosynthesis</keyword>
<evidence type="ECO:0000256" key="12">
    <source>
        <dbReference type="ARBA" id="ARBA00022989"/>
    </source>
</evidence>
<dbReference type="RefSeq" id="WP_132243178.1">
    <property type="nucleotide sequence ID" value="NZ_SLZU01000003.1"/>
</dbReference>
<evidence type="ECO:0000256" key="3">
    <source>
        <dbReference type="ARBA" id="ARBA00004663"/>
    </source>
</evidence>
<evidence type="ECO:0000256" key="1">
    <source>
        <dbReference type="ARBA" id="ARBA00001946"/>
    </source>
</evidence>
<dbReference type="UniPathway" id="UPA00148">
    <property type="reaction ID" value="UER00238"/>
</dbReference>
<evidence type="ECO:0000256" key="7">
    <source>
        <dbReference type="ARBA" id="ARBA00022475"/>
    </source>
</evidence>
<dbReference type="Pfam" id="PF02654">
    <property type="entry name" value="CobS"/>
    <property type="match status" value="1"/>
</dbReference>
<comment type="similarity">
    <text evidence="4 19">Belongs to the CobS family.</text>
</comment>
<dbReference type="OrthoDB" id="9794626at2"/>
<dbReference type="AlphaFoldDB" id="A0A4R3JI48"/>
<evidence type="ECO:0000256" key="9">
    <source>
        <dbReference type="ARBA" id="ARBA00022679"/>
    </source>
</evidence>
<feature type="transmembrane region" description="Helical" evidence="19">
    <location>
        <begin position="53"/>
        <end position="72"/>
    </location>
</feature>
<evidence type="ECO:0000256" key="2">
    <source>
        <dbReference type="ARBA" id="ARBA00004651"/>
    </source>
</evidence>
<dbReference type="Proteomes" id="UP000295696">
    <property type="component" value="Unassembled WGS sequence"/>
</dbReference>
<proteinExistence type="inferred from homology"/>
<evidence type="ECO:0000256" key="16">
    <source>
        <dbReference type="ARBA" id="ARBA00032853"/>
    </source>
</evidence>
<dbReference type="GO" id="GO:0009236">
    <property type="term" value="P:cobalamin biosynthetic process"/>
    <property type="evidence" value="ECO:0007669"/>
    <property type="project" value="UniProtKB-UniRule"/>
</dbReference>
<name>A0A4R3JI48_9RHOB</name>
<dbReference type="InterPro" id="IPR003805">
    <property type="entry name" value="CobS"/>
</dbReference>
<evidence type="ECO:0000313" key="20">
    <source>
        <dbReference type="EMBL" id="TCS65687.1"/>
    </source>
</evidence>
<keyword evidence="13 19" id="KW-0472">Membrane</keyword>
<evidence type="ECO:0000256" key="4">
    <source>
        <dbReference type="ARBA" id="ARBA00010561"/>
    </source>
</evidence>
<comment type="function">
    <text evidence="14 19">Joins adenosylcobinamide-GDP and alpha-ribazole to generate adenosylcobalamin (Ado-cobalamin). Also synthesizes adenosylcobalamin 5'-phosphate from adenosylcobinamide-GDP and alpha-ribazole 5'-phosphate.</text>
</comment>
<dbReference type="PANTHER" id="PTHR34148:SF1">
    <property type="entry name" value="ADENOSYLCOBINAMIDE-GDP RIBAZOLETRANSFERASE"/>
    <property type="match status" value="1"/>
</dbReference>
<dbReference type="EMBL" id="SLZU01000003">
    <property type="protein sequence ID" value="TCS65687.1"/>
    <property type="molecule type" value="Genomic_DNA"/>
</dbReference>
<comment type="catalytic activity">
    <reaction evidence="18 19">
        <text>alpha-ribazole 5'-phosphate + adenosylcob(III)inamide-GDP = adenosylcob(III)alamin 5'-phosphate + GMP + H(+)</text>
        <dbReference type="Rhea" id="RHEA:23560"/>
        <dbReference type="ChEBI" id="CHEBI:15378"/>
        <dbReference type="ChEBI" id="CHEBI:57918"/>
        <dbReference type="ChEBI" id="CHEBI:58115"/>
        <dbReference type="ChEBI" id="CHEBI:60487"/>
        <dbReference type="ChEBI" id="CHEBI:60493"/>
        <dbReference type="EC" id="2.7.8.26"/>
    </reaction>
</comment>
<keyword evidence="11 19" id="KW-0460">Magnesium</keyword>
<evidence type="ECO:0000256" key="11">
    <source>
        <dbReference type="ARBA" id="ARBA00022842"/>
    </source>
</evidence>
<comment type="caution">
    <text evidence="19">Lacks conserved residue(s) required for the propagation of feature annotation.</text>
</comment>
<evidence type="ECO:0000256" key="13">
    <source>
        <dbReference type="ARBA" id="ARBA00023136"/>
    </source>
</evidence>
<gene>
    <name evidence="19" type="primary">cobS</name>
    <name evidence="20" type="ORF">EDD52_103103</name>
</gene>
<dbReference type="GO" id="GO:0051073">
    <property type="term" value="F:adenosylcobinamide-GDP ribazoletransferase activity"/>
    <property type="evidence" value="ECO:0007669"/>
    <property type="project" value="UniProtKB-UniRule"/>
</dbReference>
<comment type="catalytic activity">
    <reaction evidence="17 19">
        <text>alpha-ribazole + adenosylcob(III)inamide-GDP = adenosylcob(III)alamin + GMP + H(+)</text>
        <dbReference type="Rhea" id="RHEA:16049"/>
        <dbReference type="ChEBI" id="CHEBI:10329"/>
        <dbReference type="ChEBI" id="CHEBI:15378"/>
        <dbReference type="ChEBI" id="CHEBI:18408"/>
        <dbReference type="ChEBI" id="CHEBI:58115"/>
        <dbReference type="ChEBI" id="CHEBI:60487"/>
        <dbReference type="EC" id="2.7.8.26"/>
    </reaction>
</comment>
<comment type="pathway">
    <text evidence="3 19">Cofactor biosynthesis; adenosylcobalamin biosynthesis; adenosylcobalamin from cob(II)yrinate a,c-diamide: step 7/7.</text>
</comment>